<gene>
    <name evidence="3" type="ORF">KME25_14780</name>
</gene>
<reference evidence="3" key="2">
    <citation type="journal article" date="2022" name="Microbiol. Resour. Announc.">
        <title>Metagenome Sequencing to Explore Phylogenomics of Terrestrial Cyanobacteria.</title>
        <authorList>
            <person name="Ward R.D."/>
            <person name="Stajich J.E."/>
            <person name="Johansen J.R."/>
            <person name="Huntemann M."/>
            <person name="Clum A."/>
            <person name="Foster B."/>
            <person name="Foster B."/>
            <person name="Roux S."/>
            <person name="Palaniappan K."/>
            <person name="Varghese N."/>
            <person name="Mukherjee S."/>
            <person name="Reddy T.B.K."/>
            <person name="Daum C."/>
            <person name="Copeland A."/>
            <person name="Chen I.A."/>
            <person name="Ivanova N.N."/>
            <person name="Kyrpides N.C."/>
            <person name="Shapiro N."/>
            <person name="Eloe-Fadrosh E.A."/>
            <person name="Pietrasiak N."/>
        </authorList>
    </citation>
    <scope>NUCLEOTIDE SEQUENCE</scope>
    <source>
        <strain evidence="3">CPER-KK1</strain>
    </source>
</reference>
<name>A0A951PMH6_9CYAN</name>
<comment type="caution">
    <text evidence="3">The sequence shown here is derived from an EMBL/GenBank/DDBJ whole genome shotgun (WGS) entry which is preliminary data.</text>
</comment>
<dbReference type="PROSITE" id="PS50005">
    <property type="entry name" value="TPR"/>
    <property type="match status" value="1"/>
</dbReference>
<proteinExistence type="predicted"/>
<dbReference type="InterPro" id="IPR019734">
    <property type="entry name" value="TPR_rpt"/>
</dbReference>
<dbReference type="SUPFAM" id="SSF48452">
    <property type="entry name" value="TPR-like"/>
    <property type="match status" value="2"/>
</dbReference>
<reference evidence="3" key="1">
    <citation type="submission" date="2021-05" db="EMBL/GenBank/DDBJ databases">
        <authorList>
            <person name="Pietrasiak N."/>
            <person name="Ward R."/>
            <person name="Stajich J.E."/>
            <person name="Kurbessoian T."/>
        </authorList>
    </citation>
    <scope>NUCLEOTIDE SEQUENCE</scope>
    <source>
        <strain evidence="3">CPER-KK1</strain>
    </source>
</reference>
<sequence>MQTYLNPKAELERLHEQGEEGSTVPPCGCCCTRRHQGKVSHESQLQSALKELHRTLANAQANNDRESQINSLRGIGLVHCNLGEYAWGVKCLEQALQIAQANKNRSSTAVILNCLGAAYRQTSQERKALKAYLQALVIFKETRDEHSVARTFNQLGSVYSCLGQLEQALFCSRQALSRFQSLGNSQTDESATLYTIGEIYLQLNRPRQALAFFEQGLAICQKVSNYKGEAITLESMGTAYVRLNQERQALKLYQQALAIRKVVGTSANAKARCLDYMGAVHYKLGYLPQALGYHFQALGILQAHHYTTSSTMLLDDIAESERFLQHLVTAYDRLNLQAQGERCYQQALEIVRTFGDNPSEEALQHFFEQR</sequence>
<keyword evidence="2" id="KW-0175">Coiled coil</keyword>
<dbReference type="Proteomes" id="UP000753908">
    <property type="component" value="Unassembled WGS sequence"/>
</dbReference>
<accession>A0A951PMH6</accession>
<dbReference type="SMART" id="SM00028">
    <property type="entry name" value="TPR"/>
    <property type="match status" value="7"/>
</dbReference>
<dbReference type="Pfam" id="PF13424">
    <property type="entry name" value="TPR_12"/>
    <property type="match status" value="2"/>
</dbReference>
<dbReference type="EMBL" id="JAHHIF010000017">
    <property type="protein sequence ID" value="MBW4545694.1"/>
    <property type="molecule type" value="Genomic_DNA"/>
</dbReference>
<keyword evidence="1" id="KW-0802">TPR repeat</keyword>
<protein>
    <submittedName>
        <fullName evidence="3">Tetratricopeptide repeat protein</fullName>
    </submittedName>
</protein>
<organism evidence="3 4">
    <name type="scientific">Symplocastrum torsivum CPER-KK1</name>
    <dbReference type="NCBI Taxonomy" id="450513"/>
    <lineage>
        <taxon>Bacteria</taxon>
        <taxon>Bacillati</taxon>
        <taxon>Cyanobacteriota</taxon>
        <taxon>Cyanophyceae</taxon>
        <taxon>Oscillatoriophycideae</taxon>
        <taxon>Oscillatoriales</taxon>
        <taxon>Microcoleaceae</taxon>
        <taxon>Symplocastrum</taxon>
    </lineage>
</organism>
<feature type="repeat" description="TPR" evidence="1">
    <location>
        <begin position="230"/>
        <end position="263"/>
    </location>
</feature>
<dbReference type="Gene3D" id="1.25.40.10">
    <property type="entry name" value="Tetratricopeptide repeat domain"/>
    <property type="match status" value="2"/>
</dbReference>
<evidence type="ECO:0000256" key="1">
    <source>
        <dbReference type="PROSITE-ProRule" id="PRU00339"/>
    </source>
</evidence>
<dbReference type="AlphaFoldDB" id="A0A951PMH6"/>
<evidence type="ECO:0000256" key="2">
    <source>
        <dbReference type="SAM" id="Coils"/>
    </source>
</evidence>
<dbReference type="InterPro" id="IPR011990">
    <property type="entry name" value="TPR-like_helical_dom_sf"/>
</dbReference>
<dbReference type="PANTHER" id="PTHR10098">
    <property type="entry name" value="RAPSYN-RELATED"/>
    <property type="match status" value="1"/>
</dbReference>
<evidence type="ECO:0000313" key="3">
    <source>
        <dbReference type="EMBL" id="MBW4545694.1"/>
    </source>
</evidence>
<dbReference type="Pfam" id="PF13374">
    <property type="entry name" value="TPR_10"/>
    <property type="match status" value="1"/>
</dbReference>
<feature type="coiled-coil region" evidence="2">
    <location>
        <begin position="42"/>
        <end position="69"/>
    </location>
</feature>
<evidence type="ECO:0000313" key="4">
    <source>
        <dbReference type="Proteomes" id="UP000753908"/>
    </source>
</evidence>